<dbReference type="EnsemblPlants" id="Solyc10g050920.1.1">
    <property type="protein sequence ID" value="Solyc10g050920.1.1.1"/>
    <property type="gene ID" value="Solyc10g050920.1"/>
</dbReference>
<dbReference type="PaxDb" id="4081-Solyc10g050920.1.1"/>
<name>A0A3Q7IGF8_SOLLC</name>
<protein>
    <submittedName>
        <fullName evidence="2">Uncharacterized protein</fullName>
    </submittedName>
</protein>
<feature type="region of interest" description="Disordered" evidence="1">
    <location>
        <begin position="56"/>
        <end position="91"/>
    </location>
</feature>
<reference evidence="2" key="1">
    <citation type="journal article" date="2012" name="Nature">
        <title>The tomato genome sequence provides insights into fleshy fruit evolution.</title>
        <authorList>
            <consortium name="Tomato Genome Consortium"/>
        </authorList>
    </citation>
    <scope>NUCLEOTIDE SEQUENCE [LARGE SCALE GENOMIC DNA]</scope>
    <source>
        <strain evidence="2">cv. Heinz 1706</strain>
    </source>
</reference>
<dbReference type="InParanoid" id="A0A3Q7IGF8"/>
<evidence type="ECO:0000313" key="3">
    <source>
        <dbReference type="Proteomes" id="UP000004994"/>
    </source>
</evidence>
<organism evidence="2">
    <name type="scientific">Solanum lycopersicum</name>
    <name type="common">Tomato</name>
    <name type="synonym">Lycopersicon esculentum</name>
    <dbReference type="NCBI Taxonomy" id="4081"/>
    <lineage>
        <taxon>Eukaryota</taxon>
        <taxon>Viridiplantae</taxon>
        <taxon>Streptophyta</taxon>
        <taxon>Embryophyta</taxon>
        <taxon>Tracheophyta</taxon>
        <taxon>Spermatophyta</taxon>
        <taxon>Magnoliopsida</taxon>
        <taxon>eudicotyledons</taxon>
        <taxon>Gunneridae</taxon>
        <taxon>Pentapetalae</taxon>
        <taxon>asterids</taxon>
        <taxon>lamiids</taxon>
        <taxon>Solanales</taxon>
        <taxon>Solanaceae</taxon>
        <taxon>Solanoideae</taxon>
        <taxon>Solaneae</taxon>
        <taxon>Solanum</taxon>
        <taxon>Solanum subgen. Lycopersicon</taxon>
    </lineage>
</organism>
<accession>A0A3Q7IGF8</accession>
<sequence length="91" mass="9909">MVVSVLLPVDFSPEKGEKRRGLGFGFHRSLVGVSGGCRWFVEVGLKLFQLEHRGKEGEKIRRGGGEKGRRESGREGREGGRQKEGEGKGGG</sequence>
<evidence type="ECO:0000313" key="2">
    <source>
        <dbReference type="EnsemblPlants" id="Solyc10g050920.1.1.1"/>
    </source>
</evidence>
<dbReference type="Gramene" id="Solyc10g050920.1.1">
    <property type="protein sequence ID" value="Solyc10g050920.1.1.1"/>
    <property type="gene ID" value="Solyc10g050920.1"/>
</dbReference>
<keyword evidence="3" id="KW-1185">Reference proteome</keyword>
<reference evidence="2" key="2">
    <citation type="submission" date="2019-01" db="UniProtKB">
        <authorList>
            <consortium name="EnsemblPlants"/>
        </authorList>
    </citation>
    <scope>IDENTIFICATION</scope>
    <source>
        <strain evidence="2">cv. Heinz 1706</strain>
    </source>
</reference>
<evidence type="ECO:0000256" key="1">
    <source>
        <dbReference type="SAM" id="MobiDB-lite"/>
    </source>
</evidence>
<dbReference type="AlphaFoldDB" id="A0A3Q7IGF8"/>
<proteinExistence type="predicted"/>
<dbReference type="Proteomes" id="UP000004994">
    <property type="component" value="Chromosome 10"/>
</dbReference>